<evidence type="ECO:0000313" key="7">
    <source>
        <dbReference type="EMBL" id="SOC23536.1"/>
    </source>
</evidence>
<dbReference type="Pfam" id="PF00012">
    <property type="entry name" value="HSP70"/>
    <property type="match status" value="1"/>
</dbReference>
<dbReference type="PROSITE" id="PS00297">
    <property type="entry name" value="HSP70_1"/>
    <property type="match status" value="1"/>
</dbReference>
<dbReference type="Gene3D" id="2.60.34.10">
    <property type="entry name" value="Substrate Binding Domain Of DNAk, Chain A, domain 1"/>
    <property type="match status" value="1"/>
</dbReference>
<evidence type="ECO:0000256" key="4">
    <source>
        <dbReference type="ARBA" id="ARBA00023186"/>
    </source>
</evidence>
<dbReference type="InterPro" id="IPR010236">
    <property type="entry name" value="ISC_FeS_clus_asmbl_HscA"/>
</dbReference>
<evidence type="ECO:0000256" key="3">
    <source>
        <dbReference type="ARBA" id="ARBA00022840"/>
    </source>
</evidence>
<protein>
    <recommendedName>
        <fullName evidence="5">Chaperone protein HscA homolog</fullName>
    </recommendedName>
</protein>
<dbReference type="InterPro" id="IPR029048">
    <property type="entry name" value="HSP70_C_sf"/>
</dbReference>
<evidence type="ECO:0000256" key="1">
    <source>
        <dbReference type="ARBA" id="ARBA00007381"/>
    </source>
</evidence>
<dbReference type="HAMAP" id="MF_00679">
    <property type="entry name" value="HscA"/>
    <property type="match status" value="1"/>
</dbReference>
<dbReference type="AlphaFoldDB" id="A0A285TQU4"/>
<dbReference type="PROSITE" id="PS01036">
    <property type="entry name" value="HSP70_3"/>
    <property type="match status" value="1"/>
</dbReference>
<dbReference type="SUPFAM" id="SSF100934">
    <property type="entry name" value="Heat shock protein 70kD (HSP70), C-terminal subdomain"/>
    <property type="match status" value="1"/>
</dbReference>
<reference evidence="7 8" key="1">
    <citation type="submission" date="2017-08" db="EMBL/GenBank/DDBJ databases">
        <authorList>
            <person name="de Groot N.N."/>
        </authorList>
    </citation>
    <scope>NUCLEOTIDE SEQUENCE [LARGE SCALE GENOMIC DNA]</scope>
    <source>
        <strain evidence="7 8">USBA 78</strain>
    </source>
</reference>
<evidence type="ECO:0000313" key="8">
    <source>
        <dbReference type="Proteomes" id="UP000219068"/>
    </source>
</evidence>
<dbReference type="FunFam" id="2.60.34.10:FF:000005">
    <property type="entry name" value="Chaperone protein HscA homolog"/>
    <property type="match status" value="1"/>
</dbReference>
<dbReference type="FunFam" id="3.90.640.10:FF:000003">
    <property type="entry name" value="Molecular chaperone DnaK"/>
    <property type="match status" value="1"/>
</dbReference>
<dbReference type="GO" id="GO:0051082">
    <property type="term" value="F:unfolded protein binding"/>
    <property type="evidence" value="ECO:0007669"/>
    <property type="project" value="InterPro"/>
</dbReference>
<dbReference type="Proteomes" id="UP000219068">
    <property type="component" value="Unassembled WGS sequence"/>
</dbReference>
<comment type="function">
    <text evidence="5">Chaperone involved in the maturation of iron-sulfur cluster-containing proteins. Has a low intrinsic ATPase activity which is markedly stimulated by HscB.</text>
</comment>
<gene>
    <name evidence="5" type="primary">hscA</name>
    <name evidence="7" type="ORF">SAMN05428964_10490</name>
</gene>
<dbReference type="SUPFAM" id="SSF100920">
    <property type="entry name" value="Heat shock protein 70kD (HSP70), peptide-binding domain"/>
    <property type="match status" value="1"/>
</dbReference>
<dbReference type="GO" id="GO:0016887">
    <property type="term" value="F:ATP hydrolysis activity"/>
    <property type="evidence" value="ECO:0007669"/>
    <property type="project" value="UniProtKB-UniRule"/>
</dbReference>
<organism evidence="7 8">
    <name type="scientific">Thalassospira xiamenensis</name>
    <dbReference type="NCBI Taxonomy" id="220697"/>
    <lineage>
        <taxon>Bacteria</taxon>
        <taxon>Pseudomonadati</taxon>
        <taxon>Pseudomonadota</taxon>
        <taxon>Alphaproteobacteria</taxon>
        <taxon>Rhodospirillales</taxon>
        <taxon>Thalassospiraceae</taxon>
        <taxon>Thalassospira</taxon>
    </lineage>
</organism>
<evidence type="ECO:0000256" key="6">
    <source>
        <dbReference type="RuleBase" id="RU003322"/>
    </source>
</evidence>
<dbReference type="PANTHER" id="PTHR19375">
    <property type="entry name" value="HEAT SHOCK PROTEIN 70KDA"/>
    <property type="match status" value="1"/>
</dbReference>
<keyword evidence="4 5" id="KW-0143">Chaperone</keyword>
<proteinExistence type="inferred from homology"/>
<dbReference type="EMBL" id="OBMM01000004">
    <property type="protein sequence ID" value="SOC23536.1"/>
    <property type="molecule type" value="Genomic_DNA"/>
</dbReference>
<keyword evidence="3 5" id="KW-0067">ATP-binding</keyword>
<dbReference type="InterPro" id="IPR043129">
    <property type="entry name" value="ATPase_NBD"/>
</dbReference>
<dbReference type="GO" id="GO:0140662">
    <property type="term" value="F:ATP-dependent protein folding chaperone"/>
    <property type="evidence" value="ECO:0007669"/>
    <property type="project" value="InterPro"/>
</dbReference>
<dbReference type="Gene3D" id="1.20.1270.10">
    <property type="match status" value="1"/>
</dbReference>
<dbReference type="NCBIfam" id="TIGR01991">
    <property type="entry name" value="HscA"/>
    <property type="match status" value="1"/>
</dbReference>
<dbReference type="GO" id="GO:0005524">
    <property type="term" value="F:ATP binding"/>
    <property type="evidence" value="ECO:0007669"/>
    <property type="project" value="UniProtKB-KW"/>
</dbReference>
<keyword evidence="2 5" id="KW-0547">Nucleotide-binding</keyword>
<dbReference type="NCBIfam" id="NF003520">
    <property type="entry name" value="PRK05183.1"/>
    <property type="match status" value="1"/>
</dbReference>
<dbReference type="Gene3D" id="3.90.640.10">
    <property type="entry name" value="Actin, Chain A, domain 4"/>
    <property type="match status" value="1"/>
</dbReference>
<evidence type="ECO:0000256" key="2">
    <source>
        <dbReference type="ARBA" id="ARBA00022741"/>
    </source>
</evidence>
<dbReference type="InterPro" id="IPR013126">
    <property type="entry name" value="Hsp_70_fam"/>
</dbReference>
<sequence length="633" mass="67292">MALLKIHEPGQTPLPHEDERQLAVGIDLGTTNSVVAISNDEKPEVLRDTSGGNAIVPSVVYYGADADPVVGEAARDQINDNADRVVSSVKRLMGRGIADVKSIAGTLPYHVEVPAEDAEKSGEPMMVRLNVGDRVLTPVEVSADILRALRARAEESLGKPVEKAVITVPAYFDDGARTATKDAARLAGIEVLRLVNEPTAAALAYGLDNGAEGLYAVYDLGGGTFDISLLKMQKGVFQVKATGGDAALGGDDFDHAIAEHLLAERKSGGTTDDLDASDAKRLLKTARKVKEALTDADSTEITVALGGSDTTHTVTRAAFDAMIAKLVSRTIAITEQVLDDADILADDVKGVVLVGGSTRVPAVRRAVADLFEQDPLSDIDPDEVVALGAALQAEALTGGSDNLLLDVTPLSLGLETMGGIVEKVIDRNTPIPVAKAQEFTTYQDGQSAMMIHVVQGEREMVDQCRSLARFALTGIPSMAAGAARIKVTFNVDADGLLTVSAREETTGTEQEVAVKPTYGINELDMANMLRESMVHAREDMEMRLLTEARVEARRNVLAVQAAMNADRALLTPEDEDNISAAIAKLEAAMSGEDRDLINEQAEALEDASRPFAEARMDARIRQALAGRNVDQVN</sequence>
<dbReference type="PROSITE" id="PS00329">
    <property type="entry name" value="HSP70_2"/>
    <property type="match status" value="1"/>
</dbReference>
<dbReference type="SUPFAM" id="SSF53067">
    <property type="entry name" value="Actin-like ATPase domain"/>
    <property type="match status" value="2"/>
</dbReference>
<dbReference type="GO" id="GO:0016226">
    <property type="term" value="P:iron-sulfur cluster assembly"/>
    <property type="evidence" value="ECO:0007669"/>
    <property type="project" value="InterPro"/>
</dbReference>
<dbReference type="FunFam" id="3.30.420.40:FF:000046">
    <property type="entry name" value="Chaperone protein HscA"/>
    <property type="match status" value="1"/>
</dbReference>
<name>A0A285TQU4_9PROT</name>
<dbReference type="InterPro" id="IPR018181">
    <property type="entry name" value="Heat_shock_70_CS"/>
</dbReference>
<dbReference type="InterPro" id="IPR029047">
    <property type="entry name" value="HSP70_peptide-bd_sf"/>
</dbReference>
<comment type="similarity">
    <text evidence="1 5 6">Belongs to the heat shock protein 70 family.</text>
</comment>
<dbReference type="Gene3D" id="3.30.420.40">
    <property type="match status" value="2"/>
</dbReference>
<evidence type="ECO:0000256" key="5">
    <source>
        <dbReference type="HAMAP-Rule" id="MF_00679"/>
    </source>
</evidence>
<accession>A0A285TQU4</accession>
<dbReference type="PRINTS" id="PR00301">
    <property type="entry name" value="HEATSHOCK70"/>
</dbReference>
<dbReference type="RefSeq" id="WP_097052345.1">
    <property type="nucleotide sequence ID" value="NZ_OBMM01000004.1"/>
</dbReference>